<dbReference type="InterPro" id="IPR000225">
    <property type="entry name" value="Armadillo"/>
</dbReference>
<dbReference type="GO" id="GO:0043495">
    <property type="term" value="F:protein-membrane adaptor activity"/>
    <property type="evidence" value="ECO:0007669"/>
    <property type="project" value="InterPro"/>
</dbReference>
<keyword evidence="5" id="KW-0472">Membrane</keyword>
<dbReference type="Proteomes" id="UP001209570">
    <property type="component" value="Unassembled WGS sequence"/>
</dbReference>
<gene>
    <name evidence="8" type="ORF">P43SY_005350</name>
</gene>
<evidence type="ECO:0000256" key="4">
    <source>
        <dbReference type="ARBA" id="ARBA00022737"/>
    </source>
</evidence>
<reference evidence="8" key="1">
    <citation type="submission" date="2021-12" db="EMBL/GenBank/DDBJ databases">
        <title>Prjna785345.</title>
        <authorList>
            <person name="Rujirawat T."/>
            <person name="Krajaejun T."/>
        </authorList>
    </citation>
    <scope>NUCLEOTIDE SEQUENCE</scope>
    <source>
        <strain evidence="8">Pi057C3</strain>
    </source>
</reference>
<keyword evidence="4" id="KW-0677">Repeat</keyword>
<evidence type="ECO:0000256" key="7">
    <source>
        <dbReference type="ARBA" id="ARBA00026209"/>
    </source>
</evidence>
<keyword evidence="3" id="KW-0926">Vacuole</keyword>
<dbReference type="InterPro" id="IPR016024">
    <property type="entry name" value="ARM-type_fold"/>
</dbReference>
<dbReference type="SMART" id="SM00185">
    <property type="entry name" value="ARM"/>
    <property type="match status" value="6"/>
</dbReference>
<dbReference type="InterPro" id="IPR045156">
    <property type="entry name" value="Vac8"/>
</dbReference>
<dbReference type="PANTHER" id="PTHR47249">
    <property type="entry name" value="VACUOLAR PROTEIN 8"/>
    <property type="match status" value="1"/>
</dbReference>
<dbReference type="GO" id="GO:0005774">
    <property type="term" value="C:vacuolar membrane"/>
    <property type="evidence" value="ECO:0007669"/>
    <property type="project" value="UniProtKB-SubCell"/>
</dbReference>
<keyword evidence="6" id="KW-0449">Lipoprotein</keyword>
<dbReference type="PANTHER" id="PTHR47249:SF1">
    <property type="entry name" value="VACUOLAR PROTEIN 8"/>
    <property type="match status" value="1"/>
</dbReference>
<evidence type="ECO:0000313" key="8">
    <source>
        <dbReference type="EMBL" id="KAJ0407077.1"/>
    </source>
</evidence>
<evidence type="ECO:0000256" key="5">
    <source>
        <dbReference type="ARBA" id="ARBA00023136"/>
    </source>
</evidence>
<dbReference type="EMBL" id="JAKCXM010000025">
    <property type="protein sequence ID" value="KAJ0407077.1"/>
    <property type="molecule type" value="Genomic_DNA"/>
</dbReference>
<evidence type="ECO:0000256" key="2">
    <source>
        <dbReference type="ARBA" id="ARBA00005462"/>
    </source>
</evidence>
<dbReference type="AlphaFoldDB" id="A0AAD5QDP9"/>
<evidence type="ECO:0000313" key="9">
    <source>
        <dbReference type="Proteomes" id="UP001209570"/>
    </source>
</evidence>
<protein>
    <recommendedName>
        <fullName evidence="7">Vacuolar protein 8</fullName>
    </recommendedName>
</protein>
<proteinExistence type="inferred from homology"/>
<dbReference type="GO" id="GO:0071562">
    <property type="term" value="P:nucleus-vacuole junction assembly"/>
    <property type="evidence" value="ECO:0007669"/>
    <property type="project" value="InterPro"/>
</dbReference>
<organism evidence="8 9">
    <name type="scientific">Pythium insidiosum</name>
    <name type="common">Pythiosis disease agent</name>
    <dbReference type="NCBI Taxonomy" id="114742"/>
    <lineage>
        <taxon>Eukaryota</taxon>
        <taxon>Sar</taxon>
        <taxon>Stramenopiles</taxon>
        <taxon>Oomycota</taxon>
        <taxon>Peronosporomycetes</taxon>
        <taxon>Pythiales</taxon>
        <taxon>Pythiaceae</taxon>
        <taxon>Pythium</taxon>
    </lineage>
</organism>
<evidence type="ECO:0000256" key="1">
    <source>
        <dbReference type="ARBA" id="ARBA00004592"/>
    </source>
</evidence>
<evidence type="ECO:0000256" key="6">
    <source>
        <dbReference type="ARBA" id="ARBA00023288"/>
    </source>
</evidence>
<comment type="caution">
    <text evidence="8">The sequence shown here is derived from an EMBL/GenBank/DDBJ whole genome shotgun (WGS) entry which is preliminary data.</text>
</comment>
<evidence type="ECO:0000256" key="3">
    <source>
        <dbReference type="ARBA" id="ARBA00022554"/>
    </source>
</evidence>
<name>A0AAD5QDP9_PYTIN</name>
<comment type="subcellular location">
    <subcellularLocation>
        <location evidence="1">Vacuole membrane</location>
        <topology evidence="1">Lipid-anchor</topology>
    </subcellularLocation>
</comment>
<keyword evidence="9" id="KW-1185">Reference proteome</keyword>
<dbReference type="SUPFAM" id="SSF48371">
    <property type="entry name" value="ARM repeat"/>
    <property type="match status" value="1"/>
</dbReference>
<sequence length="398" mass="41951">MRHLRALVALQRGARGVSAAATARYATSTRLSPAARRCVLGPRRAGPWPVRQLATDSDVGGHAIARAVALLRDPEAVRGAREPILSAIQSIAIPGPTTELREQQALRLIQADALEPLLGFLRDDRLVDLHVPTYLCLIRLSSEPLVAHELLRLDAPAILATHVGHPDPRLQAAACVTLGNLALDPAAAAPLATSSVVDALLAALESPHEAIQRSALTTLASIAGSQRGRQQLRELESLLAISAKLSADYSEPLRMAAASALGNVLLDHDAAAQDALRESGALAELVLLASPVYSPDVCSAAAWAIHHGAHLNRESQTMVVDAGGLGLLFQHAFSDDESLQTNALLALDSLTVGHDDNTAICRNNADAVELLAALQRDAADDLNASAKLALHSLLTRLR</sequence>
<dbReference type="InterPro" id="IPR011989">
    <property type="entry name" value="ARM-like"/>
</dbReference>
<accession>A0AAD5QDP9</accession>
<comment type="similarity">
    <text evidence="2">Belongs to the beta-catenin family.</text>
</comment>
<dbReference type="Gene3D" id="1.25.10.10">
    <property type="entry name" value="Leucine-rich Repeat Variant"/>
    <property type="match status" value="2"/>
</dbReference>